<dbReference type="Pfam" id="PF00916">
    <property type="entry name" value="Sulfate_transp"/>
    <property type="match status" value="1"/>
</dbReference>
<feature type="transmembrane region" description="Helical" evidence="5">
    <location>
        <begin position="220"/>
        <end position="239"/>
    </location>
</feature>
<dbReference type="NCBIfam" id="TIGR00815">
    <property type="entry name" value="sulP"/>
    <property type="match status" value="1"/>
</dbReference>
<comment type="subcellular location">
    <subcellularLocation>
        <location evidence="1">Membrane</location>
        <topology evidence="1">Multi-pass membrane protein</topology>
    </subcellularLocation>
</comment>
<feature type="transmembrane region" description="Helical" evidence="5">
    <location>
        <begin position="192"/>
        <end position="214"/>
    </location>
</feature>
<evidence type="ECO:0000256" key="3">
    <source>
        <dbReference type="ARBA" id="ARBA00022989"/>
    </source>
</evidence>
<evidence type="ECO:0000313" key="8">
    <source>
        <dbReference type="Proteomes" id="UP000510647"/>
    </source>
</evidence>
<dbReference type="AlphaFoldDB" id="A0A7H9I0W6"/>
<name>A0A7H9I0W6_9SACH</name>
<organism evidence="7 8">
    <name type="scientific">Torulaspora globosa</name>
    <dbReference type="NCBI Taxonomy" id="48254"/>
    <lineage>
        <taxon>Eukaryota</taxon>
        <taxon>Fungi</taxon>
        <taxon>Dikarya</taxon>
        <taxon>Ascomycota</taxon>
        <taxon>Saccharomycotina</taxon>
        <taxon>Saccharomycetes</taxon>
        <taxon>Saccharomycetales</taxon>
        <taxon>Saccharomycetaceae</taxon>
        <taxon>Torulaspora</taxon>
    </lineage>
</organism>
<sequence>MRREVRLELEDLEAEYDHYKSSEQIAETSRSTAKNDVVKQSEVRCYGSFSSDSVYESIPVFEETSVSLKDFYDRFIREKLSVKSAGNYVISIFPIVKWLPHYNWKWGYSDIVAGITVGCVLVPQSMSYAQIASLPPQYGLYSSFIGAFIYSLFATSKDVCIGPVAVMSLQTAKVITAVLAKYPENTPDVTGPVIATALSLLCGIVAISVGLLRLGFLVELISLNAVAGFMTGSAFNIIWGQVPALMGYSKLVNTREATYKVVINSLKHLPNTKIDAVFGLVPLVILYLWKWWCGSYGPKLADRYLAHSPKKKKILKSFYFYAQAMRSAIIIIVFTAISWRITHNKPKKQQPIKVLGTVPSGLNNVGVMKVPKGLLSNMASEIPASIIVLLLEHIAISKSFGRINDYKVVPDQELIAIGATNLIGTFFNAYPATGSFSRSALKAKCGVRTPLSGLFSGCCVLVAIYCLTSAFYYIPSATLSAVIIHAVSDLLASYKTTWNFWKMNPPDCVAFIVTVFITVFSSIENGIYFAMCWSCAVLLLKQAFPAGRFLGRVEVAEVLNPTVQEVNESDTSVKSQEVDEYCKSSKNFENTKTSPASLPVTATPYNRFHTKWVPFDHGYTRELNPDIKIMPPPPGVIVYRLSESFTYINCSKQYDIIFDHIKKHTRRGQLIHLRKKCDRPWNDPGEWEPPSFLKKLFKRNKNTADVESLGDSNTETDNRPLLKIVCLDFSQVVQVDSTAIQSLVDLRKAVHSYADRQVEFHFAGIMSSWVKRSLLSMQFGTINEAFSDESTIAGHSSYHIAKSSNSIDNSFLEYGPSPDNQILAATGTNMPFFHIEIPDFSKWNI</sequence>
<feature type="transmembrane region" description="Helical" evidence="5">
    <location>
        <begin position="161"/>
        <end position="180"/>
    </location>
</feature>
<evidence type="ECO:0000259" key="6">
    <source>
        <dbReference type="PROSITE" id="PS50801"/>
    </source>
</evidence>
<dbReference type="InterPro" id="IPR002645">
    <property type="entry name" value="STAS_dom"/>
</dbReference>
<dbReference type="GO" id="GO:0008271">
    <property type="term" value="F:secondary active sulfate transmembrane transporter activity"/>
    <property type="evidence" value="ECO:0007669"/>
    <property type="project" value="InterPro"/>
</dbReference>
<keyword evidence="3 5" id="KW-1133">Transmembrane helix</keyword>
<keyword evidence="8" id="KW-1185">Reference proteome</keyword>
<dbReference type="CDD" id="cd07042">
    <property type="entry name" value="STAS_SulP_like_sulfate_transporter"/>
    <property type="match status" value="1"/>
</dbReference>
<feature type="transmembrane region" description="Helical" evidence="5">
    <location>
        <begin position="318"/>
        <end position="339"/>
    </location>
</feature>
<dbReference type="InterPro" id="IPR011547">
    <property type="entry name" value="SLC26A/SulP_dom"/>
</dbReference>
<dbReference type="InterPro" id="IPR001902">
    <property type="entry name" value="SLC26A/SulP_fam"/>
</dbReference>
<evidence type="ECO:0000256" key="5">
    <source>
        <dbReference type="SAM" id="Phobius"/>
    </source>
</evidence>
<evidence type="ECO:0000313" key="7">
    <source>
        <dbReference type="EMBL" id="QLQ82422.1"/>
    </source>
</evidence>
<dbReference type="SUPFAM" id="SSF52091">
    <property type="entry name" value="SpoIIaa-like"/>
    <property type="match status" value="1"/>
</dbReference>
<dbReference type="InterPro" id="IPR036513">
    <property type="entry name" value="STAS_dom_sf"/>
</dbReference>
<feature type="transmembrane region" description="Helical" evidence="5">
    <location>
        <begin position="138"/>
        <end position="155"/>
    </location>
</feature>
<dbReference type="EMBL" id="CP059274">
    <property type="protein sequence ID" value="QLQ82422.1"/>
    <property type="molecule type" value="Genomic_DNA"/>
</dbReference>
<protein>
    <recommendedName>
        <fullName evidence="6">STAS domain-containing protein</fullName>
    </recommendedName>
</protein>
<evidence type="ECO:0000256" key="1">
    <source>
        <dbReference type="ARBA" id="ARBA00004141"/>
    </source>
</evidence>
<dbReference type="InterPro" id="IPR018045">
    <property type="entry name" value="S04_transporter_CS"/>
</dbReference>
<keyword evidence="2 5" id="KW-0812">Transmembrane</keyword>
<feature type="transmembrane region" description="Helical" evidence="5">
    <location>
        <begin position="451"/>
        <end position="474"/>
    </location>
</feature>
<gene>
    <name evidence="7" type="ORF">HG537_0H01840</name>
</gene>
<evidence type="ECO:0000256" key="2">
    <source>
        <dbReference type="ARBA" id="ARBA00022692"/>
    </source>
</evidence>
<dbReference type="GO" id="GO:0016020">
    <property type="term" value="C:membrane"/>
    <property type="evidence" value="ECO:0007669"/>
    <property type="project" value="UniProtKB-SubCell"/>
</dbReference>
<feature type="transmembrane region" description="Helical" evidence="5">
    <location>
        <begin position="509"/>
        <end position="540"/>
    </location>
</feature>
<accession>A0A7H9I0W6</accession>
<dbReference type="PANTHER" id="PTHR11814">
    <property type="entry name" value="SULFATE TRANSPORTER"/>
    <property type="match status" value="1"/>
</dbReference>
<reference evidence="7 8" key="1">
    <citation type="submission" date="2020-06" db="EMBL/GenBank/DDBJ databases">
        <title>The yeast mating-type switching endonuclease HO is a domesticated member of an unorthodox homing genetic element family.</title>
        <authorList>
            <person name="Coughlan A.Y."/>
            <person name="Lombardi L."/>
            <person name="Braun-Galleani S."/>
            <person name="Martos A.R."/>
            <person name="Galeote V."/>
            <person name="Bigey F."/>
            <person name="Dequin S."/>
            <person name="Byrne K.P."/>
            <person name="Wolfe K.H."/>
        </authorList>
    </citation>
    <scope>NUCLEOTIDE SEQUENCE [LARGE SCALE GENOMIC DNA]</scope>
    <source>
        <strain evidence="7 8">CBS2947</strain>
    </source>
</reference>
<dbReference type="PROSITE" id="PS50801">
    <property type="entry name" value="STAS"/>
    <property type="match status" value="1"/>
</dbReference>
<proteinExistence type="predicted"/>
<feature type="transmembrane region" description="Helical" evidence="5">
    <location>
        <begin position="274"/>
        <end position="292"/>
    </location>
</feature>
<feature type="domain" description="STAS" evidence="6">
    <location>
        <begin position="634"/>
        <end position="774"/>
    </location>
</feature>
<dbReference type="Proteomes" id="UP000510647">
    <property type="component" value="Chromosome 8"/>
</dbReference>
<feature type="transmembrane region" description="Helical" evidence="5">
    <location>
        <begin position="106"/>
        <end position="126"/>
    </location>
</feature>
<dbReference type="OrthoDB" id="288203at2759"/>
<dbReference type="PROSITE" id="PS01130">
    <property type="entry name" value="SLC26A"/>
    <property type="match status" value="1"/>
</dbReference>
<keyword evidence="4 5" id="KW-0472">Membrane</keyword>
<evidence type="ECO:0000256" key="4">
    <source>
        <dbReference type="ARBA" id="ARBA00023136"/>
    </source>
</evidence>
<dbReference type="Gene3D" id="3.30.750.24">
    <property type="entry name" value="STAS domain"/>
    <property type="match status" value="1"/>
</dbReference>